<keyword evidence="6" id="KW-1185">Reference proteome</keyword>
<keyword evidence="1" id="KW-0378">Hydrolase</keyword>
<keyword evidence="4" id="KW-0812">Transmembrane</keyword>
<dbReference type="OrthoDB" id="9814760at2"/>
<evidence type="ECO:0000256" key="3">
    <source>
        <dbReference type="ARBA" id="ARBA00023098"/>
    </source>
</evidence>
<organism evidence="5 6">
    <name type="scientific">Paenibacillus zeisoli</name>
    <dbReference type="NCBI Taxonomy" id="2496267"/>
    <lineage>
        <taxon>Bacteria</taxon>
        <taxon>Bacillati</taxon>
        <taxon>Bacillota</taxon>
        <taxon>Bacilli</taxon>
        <taxon>Bacillales</taxon>
        <taxon>Paenibacillaceae</taxon>
        <taxon>Paenibacillus</taxon>
    </lineage>
</organism>
<evidence type="ECO:0008006" key="7">
    <source>
        <dbReference type="Google" id="ProtNLM"/>
    </source>
</evidence>
<evidence type="ECO:0000256" key="4">
    <source>
        <dbReference type="SAM" id="Phobius"/>
    </source>
</evidence>
<accession>A0A3S1D773</accession>
<dbReference type="PANTHER" id="PTHR10272">
    <property type="entry name" value="PLATELET-ACTIVATING FACTOR ACETYLHYDROLASE"/>
    <property type="match status" value="1"/>
</dbReference>
<dbReference type="Proteomes" id="UP000272464">
    <property type="component" value="Unassembled WGS sequence"/>
</dbReference>
<gene>
    <name evidence="5" type="ORF">EJP77_17280</name>
</gene>
<dbReference type="Gene3D" id="3.40.50.1820">
    <property type="entry name" value="alpha/beta hydrolase"/>
    <property type="match status" value="1"/>
</dbReference>
<feature type="transmembrane region" description="Helical" evidence="4">
    <location>
        <begin position="6"/>
        <end position="24"/>
    </location>
</feature>
<evidence type="ECO:0000313" key="6">
    <source>
        <dbReference type="Proteomes" id="UP000272464"/>
    </source>
</evidence>
<evidence type="ECO:0000313" key="5">
    <source>
        <dbReference type="EMBL" id="RUT28745.1"/>
    </source>
</evidence>
<feature type="transmembrane region" description="Helical" evidence="4">
    <location>
        <begin position="58"/>
        <end position="75"/>
    </location>
</feature>
<name>A0A3S1D773_9BACL</name>
<keyword evidence="4" id="KW-0472">Membrane</keyword>
<dbReference type="GO" id="GO:0003847">
    <property type="term" value="F:1-alkyl-2-acetylglycerophosphocholine esterase activity"/>
    <property type="evidence" value="ECO:0007669"/>
    <property type="project" value="TreeGrafter"/>
</dbReference>
<dbReference type="PANTHER" id="PTHR10272:SF0">
    <property type="entry name" value="PLATELET-ACTIVATING FACTOR ACETYLHYDROLASE"/>
    <property type="match status" value="1"/>
</dbReference>
<comment type="caution">
    <text evidence="5">The sequence shown here is derived from an EMBL/GenBank/DDBJ whole genome shotgun (WGS) entry which is preliminary data.</text>
</comment>
<dbReference type="Pfam" id="PF03403">
    <property type="entry name" value="PAF-AH_p_II"/>
    <property type="match status" value="2"/>
</dbReference>
<dbReference type="InterPro" id="IPR029058">
    <property type="entry name" value="AB_hydrolase_fold"/>
</dbReference>
<dbReference type="EMBL" id="RZNX01000009">
    <property type="protein sequence ID" value="RUT28745.1"/>
    <property type="molecule type" value="Genomic_DNA"/>
</dbReference>
<keyword evidence="4" id="KW-1133">Transmembrane helix</keyword>
<proteinExistence type="predicted"/>
<keyword evidence="3" id="KW-0443">Lipid metabolism</keyword>
<keyword evidence="2" id="KW-0442">Lipid degradation</keyword>
<evidence type="ECO:0000256" key="1">
    <source>
        <dbReference type="ARBA" id="ARBA00022801"/>
    </source>
</evidence>
<dbReference type="AlphaFoldDB" id="A0A3S1D773"/>
<feature type="transmembrane region" description="Helical" evidence="4">
    <location>
        <begin position="31"/>
        <end position="52"/>
    </location>
</feature>
<dbReference type="GO" id="GO:0016042">
    <property type="term" value="P:lipid catabolic process"/>
    <property type="evidence" value="ECO:0007669"/>
    <property type="project" value="UniProtKB-KW"/>
</dbReference>
<evidence type="ECO:0000256" key="2">
    <source>
        <dbReference type="ARBA" id="ARBA00022963"/>
    </source>
</evidence>
<protein>
    <recommendedName>
        <fullName evidence="7">Acetylhydrolase</fullName>
    </recommendedName>
</protein>
<dbReference type="RefSeq" id="WP_127200499.1">
    <property type="nucleotide sequence ID" value="NZ_RZNX01000009.1"/>
</dbReference>
<sequence length="464" mass="52226">MRLLELISVSCNLFFLAVMILRRFRNTSMSVLSAATSLIMALLQIMFESYRWQMVPNYILTIGLVLYAINILFRGNHTPKDNVATEKYKLRAIGKSVLLGISCLITLLPPLALPVFRFEAPTGSYAVGTIQYHWTDSSRNRELNIQVWYPADHTAGRPHASYSPDLNDLAEGLSKTYSIPKFLFDYIGLVQTPAYLKAPISARKTNYPVILFSHGFPGGRYTNTFQTTELASHGFIVVSVEHTNGSLTTVFPGGKYIGVDPNLPHYADLNAWDEIISRIWVKDTEFVIDKLEQLNRYDSQKMFGGKLDLQRIGMLGHSFGGANAAQTMLVDPRIRAAINMDGTFFGTGDLSHGLPRPFLLMSSDPPIKSSDLLSNPSDSVLAANGLTRDQYRLLQQIPVRKQQALRSGGQELVIPHADHLTFSDFYLIFPILSWINGHFDIRETQHTINEQTLSFFMKYLNYTE</sequence>
<reference evidence="5 6" key="1">
    <citation type="submission" date="2018-12" db="EMBL/GenBank/DDBJ databases">
        <authorList>
            <person name="Sun L."/>
            <person name="Chen Z."/>
        </authorList>
    </citation>
    <scope>NUCLEOTIDE SEQUENCE [LARGE SCALE GENOMIC DNA]</scope>
    <source>
        <strain evidence="5 6">3-5-3</strain>
    </source>
</reference>
<dbReference type="SUPFAM" id="SSF53474">
    <property type="entry name" value="alpha/beta-Hydrolases"/>
    <property type="match status" value="1"/>
</dbReference>
<feature type="transmembrane region" description="Helical" evidence="4">
    <location>
        <begin position="96"/>
        <end position="116"/>
    </location>
</feature>